<dbReference type="Gene3D" id="3.30.1330.110">
    <property type="entry name" value="BB2672"/>
    <property type="match status" value="1"/>
</dbReference>
<dbReference type="SUPFAM" id="SSF160519">
    <property type="entry name" value="BB2672-like"/>
    <property type="match status" value="1"/>
</dbReference>
<evidence type="ECO:0000313" key="1">
    <source>
        <dbReference type="EMBL" id="OTP80177.1"/>
    </source>
</evidence>
<dbReference type="Proteomes" id="UP000194546">
    <property type="component" value="Unassembled WGS sequence"/>
</dbReference>
<evidence type="ECO:0008006" key="3">
    <source>
        <dbReference type="Google" id="ProtNLM"/>
    </source>
</evidence>
<dbReference type="EMBL" id="NBTY01000014">
    <property type="protein sequence ID" value="OTP80177.1"/>
    <property type="molecule type" value="Genomic_DNA"/>
</dbReference>
<gene>
    <name evidence="1" type="ORF">PAMC26510_03495</name>
</gene>
<dbReference type="Pfam" id="PF06684">
    <property type="entry name" value="AA_synth"/>
    <property type="match status" value="1"/>
</dbReference>
<comment type="caution">
    <text evidence="1">The sequence shown here is derived from an EMBL/GenBank/DDBJ whole genome shotgun (WGS) entry which is preliminary data.</text>
</comment>
<dbReference type="InterPro" id="IPR035936">
    <property type="entry name" value="BB2672"/>
</dbReference>
<sequence length="209" mass="22662">MTNRYSMESAMDVTETGLRKIATFIEETHIEGGRAAERPITTVVVAAIVRNPWAGKGFVEDLRPEILRLAPVLGREMTRRLVAIMPAERVEAYGKAATVGVNGEIEHGSALIHTLRFGNMYREAVNGTAFLSFTNTRSGPGALMSVPMIHKSETGKRSHFITATFQVSDAPGPDEILIAIGAADGGRAHPRIADRFQDMAEMEAEKAAV</sequence>
<reference evidence="1 2" key="1">
    <citation type="submission" date="2017-03" db="EMBL/GenBank/DDBJ databases">
        <title>Genome analysis of strain PAMC 26510.</title>
        <authorList>
            <person name="Oh H.-M."/>
            <person name="Yang J.-A."/>
        </authorList>
    </citation>
    <scope>NUCLEOTIDE SEQUENCE [LARGE SCALE GENOMIC DNA]</scope>
    <source>
        <strain evidence="1 2">PAMC 26510</strain>
    </source>
</reference>
<name>A0A242N971_CABSO</name>
<evidence type="ECO:0000313" key="2">
    <source>
        <dbReference type="Proteomes" id="UP000194546"/>
    </source>
</evidence>
<proteinExistence type="predicted"/>
<accession>A0A242N971</accession>
<organism evidence="1 2">
    <name type="scientific">Caballeronia sordidicola</name>
    <name type="common">Burkholderia sordidicola</name>
    <dbReference type="NCBI Taxonomy" id="196367"/>
    <lineage>
        <taxon>Bacteria</taxon>
        <taxon>Pseudomonadati</taxon>
        <taxon>Pseudomonadota</taxon>
        <taxon>Betaproteobacteria</taxon>
        <taxon>Burkholderiales</taxon>
        <taxon>Burkholderiaceae</taxon>
        <taxon>Caballeronia</taxon>
    </lineage>
</organism>
<dbReference type="AlphaFoldDB" id="A0A242N971"/>
<protein>
    <recommendedName>
        <fullName evidence="3">Amino acid synthesis protein</fullName>
    </recommendedName>
</protein>
<dbReference type="InterPro" id="IPR009569">
    <property type="entry name" value="AA_synth_put"/>
</dbReference>